<evidence type="ECO:0000313" key="10">
    <source>
        <dbReference type="Proteomes" id="UP000295560"/>
    </source>
</evidence>
<dbReference type="InterPro" id="IPR013324">
    <property type="entry name" value="RNA_pol_sigma_r3/r4-like"/>
</dbReference>
<dbReference type="Gene3D" id="1.10.1740.10">
    <property type="match status" value="1"/>
</dbReference>
<comment type="similarity">
    <text evidence="1">Belongs to the sigma-70 factor family. ECF subfamily.</text>
</comment>
<keyword evidence="5" id="KW-0804">Transcription</keyword>
<reference evidence="9 10" key="1">
    <citation type="submission" date="2019-03" db="EMBL/GenBank/DDBJ databases">
        <title>Sequencing the genomes of 1000 actinobacteria strains.</title>
        <authorList>
            <person name="Klenk H.-P."/>
        </authorList>
    </citation>
    <scope>NUCLEOTIDE SEQUENCE [LARGE SCALE GENOMIC DNA]</scope>
    <source>
        <strain evidence="9 10">DSM 44969</strain>
    </source>
</reference>
<feature type="domain" description="RNA polymerase sigma-70 region 2" evidence="7">
    <location>
        <begin position="45"/>
        <end position="117"/>
    </location>
</feature>
<dbReference type="InterPro" id="IPR013249">
    <property type="entry name" value="RNA_pol_sigma70_r4_t2"/>
</dbReference>
<dbReference type="InterPro" id="IPR014284">
    <property type="entry name" value="RNA_pol_sigma-70_dom"/>
</dbReference>
<dbReference type="AlphaFoldDB" id="A0A4R1I5E8"/>
<feature type="region of interest" description="Disordered" evidence="6">
    <location>
        <begin position="1"/>
        <end position="25"/>
    </location>
</feature>
<dbReference type="NCBIfam" id="TIGR02937">
    <property type="entry name" value="sigma70-ECF"/>
    <property type="match status" value="1"/>
</dbReference>
<dbReference type="SUPFAM" id="SSF88659">
    <property type="entry name" value="Sigma3 and sigma4 domains of RNA polymerase sigma factors"/>
    <property type="match status" value="1"/>
</dbReference>
<dbReference type="GO" id="GO:0016987">
    <property type="term" value="F:sigma factor activity"/>
    <property type="evidence" value="ECO:0007669"/>
    <property type="project" value="UniProtKB-KW"/>
</dbReference>
<evidence type="ECO:0000259" key="7">
    <source>
        <dbReference type="Pfam" id="PF04542"/>
    </source>
</evidence>
<dbReference type="InterPro" id="IPR007627">
    <property type="entry name" value="RNA_pol_sigma70_r2"/>
</dbReference>
<dbReference type="Gene3D" id="1.10.10.10">
    <property type="entry name" value="Winged helix-like DNA-binding domain superfamily/Winged helix DNA-binding domain"/>
    <property type="match status" value="1"/>
</dbReference>
<evidence type="ECO:0000313" key="9">
    <source>
        <dbReference type="EMBL" id="TCK25282.1"/>
    </source>
</evidence>
<dbReference type="CDD" id="cd06171">
    <property type="entry name" value="Sigma70_r4"/>
    <property type="match status" value="1"/>
</dbReference>
<organism evidence="9 10">
    <name type="scientific">Pseudonocardia endophytica</name>
    <dbReference type="NCBI Taxonomy" id="401976"/>
    <lineage>
        <taxon>Bacteria</taxon>
        <taxon>Bacillati</taxon>
        <taxon>Actinomycetota</taxon>
        <taxon>Actinomycetes</taxon>
        <taxon>Pseudonocardiales</taxon>
        <taxon>Pseudonocardiaceae</taxon>
        <taxon>Pseudonocardia</taxon>
    </lineage>
</organism>
<dbReference type="Pfam" id="PF08281">
    <property type="entry name" value="Sigma70_r4_2"/>
    <property type="match status" value="1"/>
</dbReference>
<dbReference type="Pfam" id="PF04542">
    <property type="entry name" value="Sigma70_r2"/>
    <property type="match status" value="1"/>
</dbReference>
<dbReference type="PANTHER" id="PTHR43133">
    <property type="entry name" value="RNA POLYMERASE ECF-TYPE SIGMA FACTO"/>
    <property type="match status" value="1"/>
</dbReference>
<dbReference type="Proteomes" id="UP000295560">
    <property type="component" value="Unassembled WGS sequence"/>
</dbReference>
<dbReference type="SUPFAM" id="SSF88946">
    <property type="entry name" value="Sigma2 domain of RNA polymerase sigma factors"/>
    <property type="match status" value="1"/>
</dbReference>
<proteinExistence type="inferred from homology"/>
<comment type="caution">
    <text evidence="9">The sequence shown here is derived from an EMBL/GenBank/DDBJ whole genome shotgun (WGS) entry which is preliminary data.</text>
</comment>
<evidence type="ECO:0000256" key="2">
    <source>
        <dbReference type="ARBA" id="ARBA00023015"/>
    </source>
</evidence>
<dbReference type="InterPro" id="IPR039425">
    <property type="entry name" value="RNA_pol_sigma-70-like"/>
</dbReference>
<dbReference type="OrthoDB" id="5518337at2"/>
<evidence type="ECO:0000256" key="4">
    <source>
        <dbReference type="ARBA" id="ARBA00023125"/>
    </source>
</evidence>
<feature type="region of interest" description="Disordered" evidence="6">
    <location>
        <begin position="109"/>
        <end position="145"/>
    </location>
</feature>
<keyword evidence="10" id="KW-1185">Reference proteome</keyword>
<feature type="domain" description="RNA polymerase sigma factor 70 region 4 type 2" evidence="8">
    <location>
        <begin position="148"/>
        <end position="200"/>
    </location>
</feature>
<name>A0A4R1I5E8_PSEEN</name>
<dbReference type="InterPro" id="IPR036388">
    <property type="entry name" value="WH-like_DNA-bd_sf"/>
</dbReference>
<keyword evidence="4" id="KW-0238">DNA-binding</keyword>
<accession>A0A4R1I5E8</accession>
<evidence type="ECO:0000256" key="3">
    <source>
        <dbReference type="ARBA" id="ARBA00023082"/>
    </source>
</evidence>
<evidence type="ECO:0000256" key="6">
    <source>
        <dbReference type="SAM" id="MobiDB-lite"/>
    </source>
</evidence>
<protein>
    <submittedName>
        <fullName evidence="9">RNA polymerase sigma-70 factor (ECF subfamily)</fullName>
    </submittedName>
</protein>
<dbReference type="GO" id="GO:0006352">
    <property type="term" value="P:DNA-templated transcription initiation"/>
    <property type="evidence" value="ECO:0007669"/>
    <property type="project" value="InterPro"/>
</dbReference>
<dbReference type="EMBL" id="SMFZ01000001">
    <property type="protein sequence ID" value="TCK25282.1"/>
    <property type="molecule type" value="Genomic_DNA"/>
</dbReference>
<keyword evidence="3" id="KW-0731">Sigma factor</keyword>
<keyword evidence="2" id="KW-0805">Transcription regulation</keyword>
<dbReference type="PANTHER" id="PTHR43133:SF8">
    <property type="entry name" value="RNA POLYMERASE SIGMA FACTOR HI_1459-RELATED"/>
    <property type="match status" value="1"/>
</dbReference>
<evidence type="ECO:0000256" key="1">
    <source>
        <dbReference type="ARBA" id="ARBA00010641"/>
    </source>
</evidence>
<dbReference type="GO" id="GO:0003677">
    <property type="term" value="F:DNA binding"/>
    <property type="evidence" value="ECO:0007669"/>
    <property type="project" value="UniProtKB-KW"/>
</dbReference>
<dbReference type="InterPro" id="IPR013325">
    <property type="entry name" value="RNA_pol_sigma_r2"/>
</dbReference>
<evidence type="ECO:0000259" key="8">
    <source>
        <dbReference type="Pfam" id="PF08281"/>
    </source>
</evidence>
<gene>
    <name evidence="9" type="ORF">EV378_1086</name>
</gene>
<evidence type="ECO:0000256" key="5">
    <source>
        <dbReference type="ARBA" id="ARBA00023163"/>
    </source>
</evidence>
<sequence>MGSGIVDDVRATDVPSPPDDDRADEPDAALAAHLAADLDGGFAVLMRRHRGVVWSVARQFVRDPADAEDLAADAFLRAYRALRSYDAARLQTLRIRPWLLTILRNTARNAARDRSRRPAPPPSYETAADEPGTGHGVEQHAESGELQRELGAALAQLSEVQRTAVVLRHVVGLGTGEVAEVLGVAEGTAKSHISRGLARLRPLVENLREEATR</sequence>